<dbReference type="InterPro" id="IPR015919">
    <property type="entry name" value="Cadherin-like_sf"/>
</dbReference>
<feature type="region of interest" description="Disordered" evidence="3">
    <location>
        <begin position="2496"/>
        <end position="2515"/>
    </location>
</feature>
<dbReference type="PANTHER" id="PTHR38340">
    <property type="entry name" value="S-LAYER PROTEIN"/>
    <property type="match status" value="1"/>
</dbReference>
<dbReference type="EMBL" id="JAAQOM010000001">
    <property type="protein sequence ID" value="NIA52416.1"/>
    <property type="molecule type" value="Genomic_DNA"/>
</dbReference>
<dbReference type="Gene3D" id="2.60.40.10">
    <property type="entry name" value="Immunoglobulins"/>
    <property type="match status" value="1"/>
</dbReference>
<dbReference type="Proteomes" id="UP000716322">
    <property type="component" value="Unassembled WGS sequence"/>
</dbReference>
<gene>
    <name evidence="5" type="ORF">HAV22_01945</name>
</gene>
<feature type="region of interest" description="Disordered" evidence="3">
    <location>
        <begin position="1359"/>
        <end position="1397"/>
    </location>
</feature>
<feature type="region of interest" description="Disordered" evidence="3">
    <location>
        <begin position="2212"/>
        <end position="2234"/>
    </location>
</feature>
<comment type="caution">
    <text evidence="5">The sequence shown here is derived from an EMBL/GenBank/DDBJ whole genome shotgun (WGS) entry which is preliminary data.</text>
</comment>
<evidence type="ECO:0000313" key="5">
    <source>
        <dbReference type="EMBL" id="NIA52416.1"/>
    </source>
</evidence>
<dbReference type="Pfam" id="PF00353">
    <property type="entry name" value="HemolysinCabind"/>
    <property type="match status" value="8"/>
</dbReference>
<dbReference type="SMART" id="SM00736">
    <property type="entry name" value="CADG"/>
    <property type="match status" value="1"/>
</dbReference>
<feature type="domain" description="Dystroglycan-type cadherin-like" evidence="4">
    <location>
        <begin position="2851"/>
        <end position="2951"/>
    </location>
</feature>
<proteinExistence type="predicted"/>
<dbReference type="Pfam" id="PF05345">
    <property type="entry name" value="He_PIG"/>
    <property type="match status" value="1"/>
</dbReference>
<reference evidence="5 6" key="1">
    <citation type="submission" date="2020-03" db="EMBL/GenBank/DDBJ databases">
        <title>Genome sequence of strain Massilia sp. TW-1.</title>
        <authorList>
            <person name="Chaudhary D.K."/>
        </authorList>
    </citation>
    <scope>NUCLEOTIDE SEQUENCE [LARGE SCALE GENOMIC DNA]</scope>
    <source>
        <strain evidence="5 6">TW-1</strain>
    </source>
</reference>
<dbReference type="Gene3D" id="2.150.10.10">
    <property type="entry name" value="Serralysin-like metalloprotease, C-terminal"/>
    <property type="match status" value="3"/>
</dbReference>
<feature type="region of interest" description="Disordered" evidence="3">
    <location>
        <begin position="1883"/>
        <end position="1903"/>
    </location>
</feature>
<feature type="compositionally biased region" description="Polar residues" evidence="3">
    <location>
        <begin position="1359"/>
        <end position="1393"/>
    </location>
</feature>
<dbReference type="InterPro" id="IPR001343">
    <property type="entry name" value="Hemolysn_Ca-bd"/>
</dbReference>
<evidence type="ECO:0000256" key="1">
    <source>
        <dbReference type="ARBA" id="ARBA00004613"/>
    </source>
</evidence>
<dbReference type="PANTHER" id="PTHR38340:SF1">
    <property type="entry name" value="S-LAYER PROTEIN"/>
    <property type="match status" value="1"/>
</dbReference>
<accession>A0ABX0P5A8</accession>
<keyword evidence="2" id="KW-0964">Secreted</keyword>
<name>A0ABX0P5A8_9BURK</name>
<keyword evidence="6" id="KW-1185">Reference proteome</keyword>
<evidence type="ECO:0000313" key="6">
    <source>
        <dbReference type="Proteomes" id="UP000716322"/>
    </source>
</evidence>
<dbReference type="SUPFAM" id="SSF51120">
    <property type="entry name" value="beta-Roll"/>
    <property type="match status" value="4"/>
</dbReference>
<dbReference type="InterPro" id="IPR006644">
    <property type="entry name" value="Cadg"/>
</dbReference>
<protein>
    <recommendedName>
        <fullName evidence="4">Dystroglycan-type cadherin-like domain-containing protein</fullName>
    </recommendedName>
</protein>
<evidence type="ECO:0000256" key="3">
    <source>
        <dbReference type="SAM" id="MobiDB-lite"/>
    </source>
</evidence>
<dbReference type="InterPro" id="IPR013783">
    <property type="entry name" value="Ig-like_fold"/>
</dbReference>
<dbReference type="SUPFAM" id="SSF49313">
    <property type="entry name" value="Cadherin-like"/>
    <property type="match status" value="1"/>
</dbReference>
<dbReference type="Gene3D" id="3.90.930.1">
    <property type="match status" value="6"/>
</dbReference>
<dbReference type="InterPro" id="IPR011049">
    <property type="entry name" value="Serralysin-like_metalloprot_C"/>
</dbReference>
<dbReference type="InterPro" id="IPR050557">
    <property type="entry name" value="RTX_toxin/Mannuronan_C5-epim"/>
</dbReference>
<comment type="subcellular location">
    <subcellularLocation>
        <location evidence="1">Secreted</location>
    </subcellularLocation>
</comment>
<evidence type="ECO:0000259" key="4">
    <source>
        <dbReference type="SMART" id="SM00736"/>
    </source>
</evidence>
<evidence type="ECO:0000256" key="2">
    <source>
        <dbReference type="ARBA" id="ARBA00022525"/>
    </source>
</evidence>
<dbReference type="RefSeq" id="WP_166855932.1">
    <property type="nucleotide sequence ID" value="NZ_JAAQOM010000001.1"/>
</dbReference>
<organism evidence="5 6">
    <name type="scientific">Telluria antibiotica</name>
    <dbReference type="NCBI Taxonomy" id="2717319"/>
    <lineage>
        <taxon>Bacteria</taxon>
        <taxon>Pseudomonadati</taxon>
        <taxon>Pseudomonadota</taxon>
        <taxon>Betaproteobacteria</taxon>
        <taxon>Burkholderiales</taxon>
        <taxon>Oxalobacteraceae</taxon>
        <taxon>Telluria group</taxon>
        <taxon>Telluria</taxon>
    </lineage>
</organism>
<sequence length="3070" mass="314873">MAARAKETDPDFLRVVGSNLRPSFAFANEEEVKSIFPLAWPAYLEKMKAPVPQLESEPDSKTSREIMTLSSLTWNGGVGLLGTKLPTALSQGNRAEAWYEIRYGSNKRYDRGLQKRRFFEAEVFGLYDDPGKVTAAEATNVLQMLSEKRVKIMEYEHALGQPPDGKPIPKANLIRGMSPLNAANVDFKDLIKAGFSPTIKTLNEELAPAATAYVANLNQRYAGINLIGKILQTDAWSPVRNPSNIYVAWDAGASLNVSPNETGTFASGTASLLVGQMGRDTLVGGKGSDLMFGGDGDVLRAGTGNETLVADGGAETFEGNANATVNYEVLTRNGGVVHVKQTKARDALFIDNLQAGITFGSKTVAVAGKAMTWTDAADPAMTYRFVPGAAKGGVGTLTISGGRAGNAQIVIDDFDLGQAQQAGYLGIHLTDRPQVKLGQSVDGTTVKGTLAPLDISFATTVDYARTVELDLSGIDLDKLRLNTGADNLQVTDGKVTITVGAGEAGVTLGLVYLDPAASATAQLRVGLVGDEGDAADASTLSVAFDRSDTPAAPDFSHNQGLAPEQMTVDRNGVPVTIDAYKGGDGSYSVDGRGGPISVKLGNGNNIVAAGAADDAIVVGNGDNRLALGGGNDIFWAANGDNVVEAQGSTAIGYLGYGHNRFYGNGEVGLAAALDAAETGTPRSRKGNLVTFGGGQATVVAGAGNDLYLLGDADAVVVLGAGNSTVAGGVVGSQLVDTWNTRLRRDQDGYHIDYLDMNVTSTSTTPVQDGYDGNTMQGLAVGGGNTTIFGGSGNNVIMAGNGLNYIDAGSGNSSIWGGSKGDTIFGGTGDVLIDGMGGDDVIHVESGKDLVYGGSGNNSIYGGSGNATIYAGSSPDRASADGDNYVEAGSGDTIVYGSSGNDTLMGGSGHATLVAGDGNATIVGGTGSTVIQGGAGHDVIWAGDGGTTDMPTTILAGTGDTTIYGGRGVDVIQGGAGTTLIYTGDGGTPDARTTVVGGSGDTTIHVGSGFASVQGGSGQTVIFGGDGGSAAAPDVLVAGSGPTTIYGGTGVAQIHGGSGDSVLYAGDGGTYDAPTVLYGGVGRTTLVGGSGVSQLIAGTGPDTFELDGSGTTTIFGAKQDDVIRFGPGITLDDVTLTPTLYDDGSTALVIDAGGSATLVGGIGDGVDAFQFDDGTVLSRTQLMHGGQMGTLDLAGNGHELLVSNVDGEDLRGTDTTYTAFAYGDGSVVHAASGSSTLVGGGADITYAVETLESHTVVRSSAADDVLQLTVANADDVQLVPGRGFQELRFGASGSVRVEGTPAQTLQTVQFADGTRTTMTDLATRNGVRFDNADGSYGLMRHDSQGNVTVAFYSSTGVKQSRTWSRADGSSGSDTYRIDGSSTGTVRQSDGSTATYEDDGRGMVTTQLRDVRGAFTGSTVATTGPQGRAVTTYDANGAKLSTTWTRADGSHGTDVFAADGSASGTAVGADGTQVAYSDDGKGLRTERHLDPAGALTSTVVTRTDAAGNVTTTNADAAGATVSDTWRHPDGAHGGDFFNADGSSSGYTYAPDGSYTTYVDDGKGTTSTTAFNAAGVAIGVTTTTPADSGGVRTDNPDGTYVVRTGSGSNLTWTTYSAAGVKLSDSWSRADGSSGGDVFQAGGVVTGRTYRPDGSYAIRSSDGSGVSTETFYDVNGNKTGGTYTLTNAGVQSITEQFDANGRLIGETWRHADGRTGSDPAGARDMFGLQFGATMVTFGTAGTVMNGVTIRIPQDTPTARMGAEAEMFITVNGVAGTSYSIRGFNPIGSPTRTTLEMYDALTGIVFTGTDTTTAGTSWRFSQKGKESLYLDGFGNGVMTGYASDGHRVSDMWFHNDGSAGYTFYGADGSWHGQVVDVHGVVTTVDSGGVVGQEGPTSVGDPTGTGVAPDAPTPSAPAQLGAAATAPVTHDDRSAVVGVGYVEPTRTFSRVDGQTVESVVTPLGSAVVSVNGVVAATVDTDPGYSLQRSIDGKTYRWNYDPAGILLARTVDDGNGVTTTETLDAAGRLTGSSLTIAMADGSVRTVQYDAADRAVGSSTTTVAGTVTTTLLYDAAGAAIGSRVTTSDGAGSSGTIVYDAAGNVSASSRVEVLAPGTVRITQFDASGAQTGAYMMAVDAAGNITTSNYDAAGRLTGSVAAMPNTDGAYRTGNYDAAGKLTSSTVLGFDGDSTVLSVYDAHGTLLRSSAVGPDAVLTSSDNAGATVQYRPDGSSDVTHDDGRGNREVISYSSGHVMTARAWQQSDGSHGTDRYEPDGRVTGDAVATDGSRSTFVTDTAGTRTTTRWSDVGAVLGTTVTAIVDGASRTTFYGADGAPQSARWSEADGTTVNVIYVADGGRTETRQIADGTSSVMTDDAKGNVETLFYDAAKHKTKRIWKLADGAYGNDLFDAFGASVGHAVNADGSTVDSTDDAHGNTSWIKKSAAGVEIERGWHYADGTQKTLWSPGDSMTHVKEQAADGTYVIRVFDNLGNLFVTNYDAAGNETTESWQTPDGAHGSGERDSDGVLRTYAWDATGRQTRFAMTRPDGSSYVTLFHSDGGSDSTDTTVPDAHGIVTATSTYFGPGGTYLGHATGLSDGHGNSTLQRWDASDVLIEQRWTRSDGTSGSGDGLVDEAQVTDADGRHLVRRINVFGVVTSDTWTADDGSHGSDTFGDDGTTEGTAIRADGGHRDYVNRANGEARWTDYDAAGHALAGYQKYANGQFSGYTNTYTGDFLSGDTWYQSDGSYGSDRYEPDGSSSGSNYSASDATTYSYTINTDNVAFYNYTAPDGRHGTSSWYPDGSNSSTDYAVDQTYTTTVNDAAGNSVVTYYDQYGYKLRDTWTHADGSTGSDVFEPNRAPVAVVELTPQRAQEASPFSYVLPTALFSDPDEGEVLGYSIRGADGTAPPDWLHFDPATMTLSGTPAAGSAGALQLQVVATDRGGLTGVAPIELDIDSAGTATAHQSDGSARVATAAIIESVMPDGQVVPTFDAVRFAQAYAAAQAGETIANHWAIADTLLAAHLGGPAMGVVEMAYLDVQRTQMDGVAVAAGGGPTDASAGVAGPNGLIWSGVRQTPGALA</sequence>